<reference evidence="2 3" key="1">
    <citation type="submission" date="2021-02" db="EMBL/GenBank/DDBJ databases">
        <authorList>
            <person name="Jung H.S."/>
            <person name="Chun B.H."/>
            <person name="Jeon C.O."/>
        </authorList>
    </citation>
    <scope>NUCLEOTIDE SEQUENCE [LARGE SCALE GENOMIC DNA]</scope>
    <source>
        <strain evidence="2 3">LMG 25203</strain>
    </source>
</reference>
<keyword evidence="1" id="KW-0472">Membrane</keyword>
<accession>A0ABS2CV67</accession>
<dbReference type="EMBL" id="JACSOD020000374">
    <property type="protein sequence ID" value="MBM6498055.1"/>
    <property type="molecule type" value="Genomic_DNA"/>
</dbReference>
<dbReference type="RefSeq" id="WP_187658387.1">
    <property type="nucleotide sequence ID" value="NZ_JACSOD020000374.1"/>
</dbReference>
<evidence type="ECO:0000256" key="1">
    <source>
        <dbReference type="SAM" id="Phobius"/>
    </source>
</evidence>
<dbReference type="Proteomes" id="UP000759529">
    <property type="component" value="Unassembled WGS sequence"/>
</dbReference>
<protein>
    <submittedName>
        <fullName evidence="2">Uncharacterized protein</fullName>
    </submittedName>
</protein>
<keyword evidence="3" id="KW-1185">Reference proteome</keyword>
<evidence type="ECO:0000313" key="2">
    <source>
        <dbReference type="EMBL" id="MBM6498055.1"/>
    </source>
</evidence>
<keyword evidence="1" id="KW-1133">Transmembrane helix</keyword>
<sequence>MKLSHIDYPKAIKNKLKEACYGEFSSYLLDPKLTSLRTICEIIVDRELSKADENTFRLFFNVAKEDDLKKGIQKFDIDRLKPIQFFIKRENYNAGVEYLEILAIIVDFKPRPLSNFIKNGSLDSSKSEENITDRKNTFIEPKEDEKGFSGKKKIGIWILAFAGMFLAGYGMKEIILPEKQCMLWKGNHYEKIDCQQENLGFISEIVIPFDENEFELRKIKVCDTTTFFKNGKAIVWYGKKDGTVTFFNQDGRNPENGDELKEITKYMIDKYVGDCK</sequence>
<name>A0ABS2CV67_9FLAO</name>
<gene>
    <name evidence="2" type="ORF">H9X54_001905</name>
</gene>
<keyword evidence="1" id="KW-0812">Transmembrane</keyword>
<evidence type="ECO:0000313" key="3">
    <source>
        <dbReference type="Proteomes" id="UP000759529"/>
    </source>
</evidence>
<comment type="caution">
    <text evidence="2">The sequence shown here is derived from an EMBL/GenBank/DDBJ whole genome shotgun (WGS) entry which is preliminary data.</text>
</comment>
<organism evidence="2 3">
    <name type="scientific">Flavobacterium macrobrachii</name>
    <dbReference type="NCBI Taxonomy" id="591204"/>
    <lineage>
        <taxon>Bacteria</taxon>
        <taxon>Pseudomonadati</taxon>
        <taxon>Bacteroidota</taxon>
        <taxon>Flavobacteriia</taxon>
        <taxon>Flavobacteriales</taxon>
        <taxon>Flavobacteriaceae</taxon>
        <taxon>Flavobacterium</taxon>
    </lineage>
</organism>
<feature type="transmembrane region" description="Helical" evidence="1">
    <location>
        <begin position="154"/>
        <end position="171"/>
    </location>
</feature>
<proteinExistence type="predicted"/>